<dbReference type="AlphaFoldDB" id="A0A242KZ83"/>
<evidence type="ECO:0000313" key="1">
    <source>
        <dbReference type="EMBL" id="OTP27255.1"/>
    </source>
</evidence>
<evidence type="ECO:0000313" key="2">
    <source>
        <dbReference type="Proteomes" id="UP000195024"/>
    </source>
</evidence>
<organism evidence="1 2">
    <name type="scientific">Enterococcus mundtii</name>
    <dbReference type="NCBI Taxonomy" id="53346"/>
    <lineage>
        <taxon>Bacteria</taxon>
        <taxon>Bacillati</taxon>
        <taxon>Bacillota</taxon>
        <taxon>Bacilli</taxon>
        <taxon>Lactobacillales</taxon>
        <taxon>Enterococcaceae</taxon>
        <taxon>Enterococcus</taxon>
    </lineage>
</organism>
<name>A0A242KZ83_ENTMU</name>
<dbReference type="Proteomes" id="UP000195024">
    <property type="component" value="Unassembled WGS sequence"/>
</dbReference>
<accession>A0A242KZ83</accession>
<sequence>MELLVKETLALEEKRDILFPYYVGYTFFKENNYQGKITHKEAILAYLNYLSRLAKTNLWSSKKRKETGKPVTREMYVAKFRELNSDSITYTEIDPTTLNLDGYPIEVNEEMMEGTELTAEELFMDGGVYEEAFFNEFHGTKLSKKEFNLVNERFFPLKDKLIIYSWNSEFTNYFNYARVGWGAYLWSVYDPRTQIFTIIEIFLAEQG</sequence>
<protein>
    <submittedName>
        <fullName evidence="1">Uncharacterized protein</fullName>
    </submittedName>
</protein>
<gene>
    <name evidence="1" type="ORF">A5802_000990</name>
</gene>
<dbReference type="RefSeq" id="WP_086334652.1">
    <property type="nucleotide sequence ID" value="NZ_NGMS01000001.1"/>
</dbReference>
<proteinExistence type="predicted"/>
<reference evidence="1 2" key="1">
    <citation type="submission" date="2017-05" db="EMBL/GenBank/DDBJ databases">
        <title>The Genome Sequence of Enterococcus mundtii 6B1_DIV0119.</title>
        <authorList>
            <consortium name="The Broad Institute Genomics Platform"/>
            <consortium name="The Broad Institute Genomic Center for Infectious Diseases"/>
            <person name="Earl A."/>
            <person name="Manson A."/>
            <person name="Schwartman J."/>
            <person name="Gilmore M."/>
            <person name="Abouelleil A."/>
            <person name="Cao P."/>
            <person name="Chapman S."/>
            <person name="Cusick C."/>
            <person name="Shea T."/>
            <person name="Young S."/>
            <person name="Neafsey D."/>
            <person name="Nusbaum C."/>
            <person name="Birren B."/>
        </authorList>
    </citation>
    <scope>NUCLEOTIDE SEQUENCE [LARGE SCALE GENOMIC DNA]</scope>
    <source>
        <strain evidence="1 2">6B1_DIV0119</strain>
    </source>
</reference>
<comment type="caution">
    <text evidence="1">The sequence shown here is derived from an EMBL/GenBank/DDBJ whole genome shotgun (WGS) entry which is preliminary data.</text>
</comment>
<dbReference type="EMBL" id="NGMS01000001">
    <property type="protein sequence ID" value="OTP27255.1"/>
    <property type="molecule type" value="Genomic_DNA"/>
</dbReference>